<accession>A0A8T0WNN2</accession>
<dbReference type="PANTHER" id="PTHR35546:SF130">
    <property type="entry name" value="EXPRESSED PROTEIN"/>
    <property type="match status" value="1"/>
</dbReference>
<evidence type="ECO:0000313" key="3">
    <source>
        <dbReference type="Proteomes" id="UP000823388"/>
    </source>
</evidence>
<dbReference type="InterPro" id="IPR056592">
    <property type="entry name" value="Beta-prop_At3g26010-like"/>
</dbReference>
<evidence type="ECO:0000313" key="2">
    <source>
        <dbReference type="EMBL" id="KAG2646223.1"/>
    </source>
</evidence>
<dbReference type="InterPro" id="IPR055290">
    <property type="entry name" value="At3g26010-like"/>
</dbReference>
<dbReference type="SUPFAM" id="SSF50965">
    <property type="entry name" value="Galactose oxidase, central domain"/>
    <property type="match status" value="1"/>
</dbReference>
<feature type="domain" description="F-box" evidence="1">
    <location>
        <begin position="29"/>
        <end position="68"/>
    </location>
</feature>
<protein>
    <recommendedName>
        <fullName evidence="1">F-box domain-containing protein</fullName>
    </recommendedName>
</protein>
<dbReference type="AlphaFoldDB" id="A0A8T0WNN2"/>
<dbReference type="OrthoDB" id="605328at2759"/>
<dbReference type="Pfam" id="PF24750">
    <property type="entry name" value="b-prop_At3g26010-like"/>
    <property type="match status" value="1"/>
</dbReference>
<dbReference type="Gene3D" id="1.20.1280.50">
    <property type="match status" value="1"/>
</dbReference>
<name>A0A8T0WNN2_PANVG</name>
<evidence type="ECO:0000259" key="1">
    <source>
        <dbReference type="SMART" id="SM00256"/>
    </source>
</evidence>
<keyword evidence="3" id="KW-1185">Reference proteome</keyword>
<dbReference type="PANTHER" id="PTHR35546">
    <property type="entry name" value="F-BOX PROTEIN INTERACTION DOMAIN PROTEIN-RELATED"/>
    <property type="match status" value="1"/>
</dbReference>
<dbReference type="SMART" id="SM00256">
    <property type="entry name" value="FBOX"/>
    <property type="match status" value="1"/>
</dbReference>
<reference evidence="2" key="1">
    <citation type="submission" date="2020-05" db="EMBL/GenBank/DDBJ databases">
        <title>WGS assembly of Panicum virgatum.</title>
        <authorList>
            <person name="Lovell J.T."/>
            <person name="Jenkins J."/>
            <person name="Shu S."/>
            <person name="Juenger T.E."/>
            <person name="Schmutz J."/>
        </authorList>
    </citation>
    <scope>NUCLEOTIDE SEQUENCE</scope>
    <source>
        <strain evidence="2">AP13</strain>
    </source>
</reference>
<proteinExistence type="predicted"/>
<dbReference type="Pfam" id="PF00646">
    <property type="entry name" value="F-box"/>
    <property type="match status" value="1"/>
</dbReference>
<comment type="caution">
    <text evidence="2">The sequence shown here is derived from an EMBL/GenBank/DDBJ whole genome shotgun (WGS) entry which is preliminary data.</text>
</comment>
<dbReference type="Proteomes" id="UP000823388">
    <property type="component" value="Chromosome 2K"/>
</dbReference>
<sequence>MAILKGHSSTDSDGATSFDGEEGAAVAVLSDDVLAEIILRLPVKSVARSTCVSKAWRAAISDAYLRRRLPPQLAVVYFPEDPARGRAPRFACAAGGRLEDRDLGFFPFLEGAVACDARGGLLLLSAAGTTRFFVVDPVTRRWAALPAPSRDPRLSMLAFDPASGSGAGRFHVVCFTGRWRERGAEVEMFSSEAWAWAVRDADFGVPPGALSGSMHFHRGAVYALASDPDCVVRMDVVASADGDHGDLACAVAELPEPVGGHGSLAHSGGRLHYVASGGALLKIWVHDDDDGSKPSAHQWRLKHAVRLDEVDVAGGGGRGNVARFLALHPEKDAMYVWSTWRLLEYDLTRKEVTGAWEFDKFGEKNCVVKAWLVPSSLYLSDCLADGHVYSLNSR</sequence>
<gene>
    <name evidence="2" type="ORF">PVAP13_2KG495800</name>
</gene>
<dbReference type="SUPFAM" id="SSF81383">
    <property type="entry name" value="F-box domain"/>
    <property type="match status" value="1"/>
</dbReference>
<dbReference type="EMBL" id="CM029039">
    <property type="protein sequence ID" value="KAG2646223.1"/>
    <property type="molecule type" value="Genomic_DNA"/>
</dbReference>
<dbReference type="InterPro" id="IPR036047">
    <property type="entry name" value="F-box-like_dom_sf"/>
</dbReference>
<dbReference type="InterPro" id="IPR001810">
    <property type="entry name" value="F-box_dom"/>
</dbReference>
<dbReference type="InterPro" id="IPR011043">
    <property type="entry name" value="Gal_Oxase/kelch_b-propeller"/>
</dbReference>
<organism evidence="2 3">
    <name type="scientific">Panicum virgatum</name>
    <name type="common">Blackwell switchgrass</name>
    <dbReference type="NCBI Taxonomy" id="38727"/>
    <lineage>
        <taxon>Eukaryota</taxon>
        <taxon>Viridiplantae</taxon>
        <taxon>Streptophyta</taxon>
        <taxon>Embryophyta</taxon>
        <taxon>Tracheophyta</taxon>
        <taxon>Spermatophyta</taxon>
        <taxon>Magnoliopsida</taxon>
        <taxon>Liliopsida</taxon>
        <taxon>Poales</taxon>
        <taxon>Poaceae</taxon>
        <taxon>PACMAD clade</taxon>
        <taxon>Panicoideae</taxon>
        <taxon>Panicodae</taxon>
        <taxon>Paniceae</taxon>
        <taxon>Panicinae</taxon>
        <taxon>Panicum</taxon>
        <taxon>Panicum sect. Hiantes</taxon>
    </lineage>
</organism>